<evidence type="ECO:0000313" key="3">
    <source>
        <dbReference type="Proteomes" id="UP000239340"/>
    </source>
</evidence>
<sequence length="146" mass="16543">MIESEDERSSATRLAFQLRDILGRGARRVRIEAGPPLSQLTVLGHLQRRGALSTNDLAAAERVRPQSMTATVKALEKDGLIGRRPHPTDGRQMLLEMTPKGTKTLEDIFAMREDWLTTLIIRHLDDRDRHDLERGLALINRIIESE</sequence>
<accession>A0A2L0HA29</accession>
<protein>
    <submittedName>
        <fullName evidence="2">Transcriptional regulator protein</fullName>
    </submittedName>
</protein>
<reference evidence="2 3" key="1">
    <citation type="submission" date="2017-10" db="EMBL/GenBank/DDBJ databases">
        <title>Analysis of the genome sequences of Rhizobium populations associated to common bean (phaseolus vulgaris).</title>
        <authorList>
            <person name="Bustos P."/>
            <person name="Santamaria R.I."/>
            <person name="Miranda-Sanchez F."/>
            <person name="Perez-Carrascal O."/>
            <person name="Juarez S."/>
            <person name="Lozano L."/>
            <person name="Martinez-Flores I."/>
            <person name="Vinuesa P."/>
            <person name="Martinez-Romero E."/>
            <person name="Cevallos M.A."/>
            <person name="Romero D."/>
            <person name="Davila G."/>
            <person name="Gonzalez V."/>
        </authorList>
    </citation>
    <scope>NUCLEOTIDE SEQUENCE [LARGE SCALE GENOMIC DNA]</scope>
    <source>
        <strain evidence="2 3">NXT3</strain>
        <plasmid evidence="3">Plasmid psfrenxt3a</plasmid>
    </source>
</reference>
<dbReference type="InterPro" id="IPR000835">
    <property type="entry name" value="HTH_MarR-typ"/>
</dbReference>
<dbReference type="InterPro" id="IPR036388">
    <property type="entry name" value="WH-like_DNA-bd_sf"/>
</dbReference>
<dbReference type="PANTHER" id="PTHR39515:SF2">
    <property type="entry name" value="HTH-TYPE TRANSCRIPTIONAL REGULATOR RV0880"/>
    <property type="match status" value="1"/>
</dbReference>
<evidence type="ECO:0000259" key="1">
    <source>
        <dbReference type="PROSITE" id="PS50995"/>
    </source>
</evidence>
<dbReference type="Gene3D" id="1.10.10.10">
    <property type="entry name" value="Winged helix-like DNA-binding domain superfamily/Winged helix DNA-binding domain"/>
    <property type="match status" value="1"/>
</dbReference>
<dbReference type="EMBL" id="CP024308">
    <property type="protein sequence ID" value="AUX78356.1"/>
    <property type="molecule type" value="Genomic_DNA"/>
</dbReference>
<dbReference type="AlphaFoldDB" id="A0A2L0HA29"/>
<dbReference type="GO" id="GO:0003700">
    <property type="term" value="F:DNA-binding transcription factor activity"/>
    <property type="evidence" value="ECO:0007669"/>
    <property type="project" value="InterPro"/>
</dbReference>
<dbReference type="Proteomes" id="UP000239340">
    <property type="component" value="Plasmid pSfreNXT3a"/>
</dbReference>
<keyword evidence="2" id="KW-0614">Plasmid</keyword>
<organism evidence="2 3">
    <name type="scientific">Rhizobium fredii</name>
    <name type="common">Sinorhizobium fredii</name>
    <dbReference type="NCBI Taxonomy" id="380"/>
    <lineage>
        <taxon>Bacteria</taxon>
        <taxon>Pseudomonadati</taxon>
        <taxon>Pseudomonadota</taxon>
        <taxon>Alphaproteobacteria</taxon>
        <taxon>Hyphomicrobiales</taxon>
        <taxon>Rhizobiaceae</taxon>
        <taxon>Sinorhizobium/Ensifer group</taxon>
        <taxon>Sinorhizobium</taxon>
    </lineage>
</organism>
<dbReference type="SMART" id="SM00347">
    <property type="entry name" value="HTH_MARR"/>
    <property type="match status" value="1"/>
</dbReference>
<name>A0A2L0HA29_RHIFR</name>
<proteinExistence type="predicted"/>
<evidence type="ECO:0000313" key="2">
    <source>
        <dbReference type="EMBL" id="AUX78356.1"/>
    </source>
</evidence>
<feature type="domain" description="HTH marR-type" evidence="1">
    <location>
        <begin position="8"/>
        <end position="144"/>
    </location>
</feature>
<dbReference type="PROSITE" id="PS50995">
    <property type="entry name" value="HTH_MARR_2"/>
    <property type="match status" value="1"/>
</dbReference>
<gene>
    <name evidence="2" type="ORF">NXT3_PA00061</name>
</gene>
<dbReference type="PANTHER" id="PTHR39515">
    <property type="entry name" value="CONSERVED PROTEIN"/>
    <property type="match status" value="1"/>
</dbReference>
<geneLocation type="plasmid" evidence="3">
    <name>psfrenxt3a</name>
</geneLocation>
<dbReference type="InterPro" id="IPR052526">
    <property type="entry name" value="HTH-type_Bedaq_tolerance"/>
</dbReference>
<dbReference type="Pfam" id="PF01047">
    <property type="entry name" value="MarR"/>
    <property type="match status" value="1"/>
</dbReference>
<dbReference type="SUPFAM" id="SSF46785">
    <property type="entry name" value="Winged helix' DNA-binding domain"/>
    <property type="match status" value="1"/>
</dbReference>
<dbReference type="InterPro" id="IPR036390">
    <property type="entry name" value="WH_DNA-bd_sf"/>
</dbReference>